<reference evidence="7 8" key="1">
    <citation type="submission" date="2024-10" db="EMBL/GenBank/DDBJ databases">
        <authorList>
            <person name="Kim D."/>
        </authorList>
    </citation>
    <scope>NUCLEOTIDE SEQUENCE [LARGE SCALE GENOMIC DNA]</scope>
    <source>
        <strain evidence="7">BH-2024</strain>
    </source>
</reference>
<dbReference type="GO" id="GO:0016020">
    <property type="term" value="C:membrane"/>
    <property type="evidence" value="ECO:0007669"/>
    <property type="project" value="UniProtKB-SubCell"/>
</dbReference>
<dbReference type="PANTHER" id="PTHR31552:SF8">
    <property type="entry name" value="SERPENTINE RECEPTOR CLASS GAMMA"/>
    <property type="match status" value="1"/>
</dbReference>
<proteinExistence type="inferred from homology"/>
<comment type="similarity">
    <text evidence="2 6">Belongs to the nematode receptor-like protein srg family.</text>
</comment>
<evidence type="ECO:0000256" key="2">
    <source>
        <dbReference type="ARBA" id="ARBA00005692"/>
    </source>
</evidence>
<keyword evidence="3 6" id="KW-0812">Transmembrane</keyword>
<feature type="transmembrane region" description="Helical" evidence="6">
    <location>
        <begin position="143"/>
        <end position="162"/>
    </location>
</feature>
<evidence type="ECO:0000256" key="4">
    <source>
        <dbReference type="ARBA" id="ARBA00022989"/>
    </source>
</evidence>
<keyword evidence="4 6" id="KW-1133">Transmembrane helix</keyword>
<dbReference type="Proteomes" id="UP001620626">
    <property type="component" value="Unassembled WGS sequence"/>
</dbReference>
<keyword evidence="8" id="KW-1185">Reference proteome</keyword>
<comment type="subcellular location">
    <subcellularLocation>
        <location evidence="1">Membrane</location>
        <topology evidence="1">Multi-pass membrane protein</topology>
    </subcellularLocation>
</comment>
<name>A0ABD2HW26_9BILA</name>
<evidence type="ECO:0000256" key="5">
    <source>
        <dbReference type="ARBA" id="ARBA00023136"/>
    </source>
</evidence>
<dbReference type="Gene3D" id="1.20.1070.10">
    <property type="entry name" value="Rhodopsin 7-helix transmembrane proteins"/>
    <property type="match status" value="1"/>
</dbReference>
<dbReference type="PANTHER" id="PTHR31552">
    <property type="entry name" value="SERPENTINE RECEPTOR CLASS GAMMA"/>
    <property type="match status" value="1"/>
</dbReference>
<evidence type="ECO:0000313" key="8">
    <source>
        <dbReference type="Proteomes" id="UP001620626"/>
    </source>
</evidence>
<feature type="transmembrane region" description="Helical" evidence="6">
    <location>
        <begin position="23"/>
        <end position="46"/>
    </location>
</feature>
<comment type="caution">
    <text evidence="7">The sequence shown here is derived from an EMBL/GenBank/DDBJ whole genome shotgun (WGS) entry which is preliminary data.</text>
</comment>
<dbReference type="Pfam" id="PF02118">
    <property type="entry name" value="Srg"/>
    <property type="match status" value="1"/>
</dbReference>
<sequence>MASSPSSPSPLFSVLSVLANSNLFPFFFALSIGIPSALLYCLELVVIVANFADFNSAFFVLVAFRAVSSLINFVFSFFAQRFGEIGLFLALYLNLPRFVLASFFFFFYYTFYIENLLTTFLLLNRFTAILFPTKYEKLWRRGLPLFLAVTFILPLPLTIPILNEGTYIHVQDDNATFTFDNYKTDNKFDSSEIATLFSFFVGVVCLLLNLASIVAYKLRKVGHQNATIEHKLTIFTMITFFGHFIATISWVLVSLTSINEVDEQNKPSSYVQMWFGLTLEENETLFQANFNQFPWVNDLSMLAIPAWLLLWASSKMREIIAKKFNWIRRNEQQKNIAIVTVKRNVVPMSAKVQPQKHLLTNQRN</sequence>
<feature type="transmembrane region" description="Helical" evidence="6">
    <location>
        <begin position="58"/>
        <end position="78"/>
    </location>
</feature>
<protein>
    <recommendedName>
        <fullName evidence="6">Serpentine receptor class gamma</fullName>
    </recommendedName>
</protein>
<feature type="transmembrane region" description="Helical" evidence="6">
    <location>
        <begin position="193"/>
        <end position="211"/>
    </location>
</feature>
<dbReference type="EMBL" id="JBICBT010001381">
    <property type="protein sequence ID" value="KAL3070633.1"/>
    <property type="molecule type" value="Genomic_DNA"/>
</dbReference>
<keyword evidence="5 6" id="KW-0472">Membrane</keyword>
<feature type="transmembrane region" description="Helical" evidence="6">
    <location>
        <begin position="295"/>
        <end position="313"/>
    </location>
</feature>
<organism evidence="7 8">
    <name type="scientific">Heterodera trifolii</name>
    <dbReference type="NCBI Taxonomy" id="157864"/>
    <lineage>
        <taxon>Eukaryota</taxon>
        <taxon>Metazoa</taxon>
        <taxon>Ecdysozoa</taxon>
        <taxon>Nematoda</taxon>
        <taxon>Chromadorea</taxon>
        <taxon>Rhabditida</taxon>
        <taxon>Tylenchina</taxon>
        <taxon>Tylenchomorpha</taxon>
        <taxon>Tylenchoidea</taxon>
        <taxon>Heteroderidae</taxon>
        <taxon>Heteroderinae</taxon>
        <taxon>Heterodera</taxon>
    </lineage>
</organism>
<dbReference type="InterPro" id="IPR000609">
    <property type="entry name" value="7TM_GPCR_serpentine_rcpt_Srg"/>
</dbReference>
<evidence type="ECO:0000256" key="6">
    <source>
        <dbReference type="RuleBase" id="RU280813"/>
    </source>
</evidence>
<evidence type="ECO:0000256" key="3">
    <source>
        <dbReference type="ARBA" id="ARBA00022692"/>
    </source>
</evidence>
<dbReference type="AlphaFoldDB" id="A0ABD2HW26"/>
<gene>
    <name evidence="7" type="ORF">niasHT_032423</name>
</gene>
<dbReference type="SUPFAM" id="SSF81321">
    <property type="entry name" value="Family A G protein-coupled receptor-like"/>
    <property type="match status" value="1"/>
</dbReference>
<feature type="transmembrane region" description="Helical" evidence="6">
    <location>
        <begin position="98"/>
        <end position="123"/>
    </location>
</feature>
<evidence type="ECO:0000313" key="7">
    <source>
        <dbReference type="EMBL" id="KAL3070633.1"/>
    </source>
</evidence>
<feature type="transmembrane region" description="Helical" evidence="6">
    <location>
        <begin position="232"/>
        <end position="253"/>
    </location>
</feature>
<evidence type="ECO:0000256" key="1">
    <source>
        <dbReference type="ARBA" id="ARBA00004141"/>
    </source>
</evidence>
<dbReference type="GO" id="GO:0007606">
    <property type="term" value="P:sensory perception of chemical stimulus"/>
    <property type="evidence" value="ECO:0007669"/>
    <property type="project" value="UniProtKB-UniRule"/>
</dbReference>
<accession>A0ABD2HW26</accession>